<feature type="compositionally biased region" description="Polar residues" evidence="1">
    <location>
        <begin position="155"/>
        <end position="165"/>
    </location>
</feature>
<gene>
    <name evidence="3" type="ORF">DPMN_162956</name>
</gene>
<organism evidence="3 4">
    <name type="scientific">Dreissena polymorpha</name>
    <name type="common">Zebra mussel</name>
    <name type="synonym">Mytilus polymorpha</name>
    <dbReference type="NCBI Taxonomy" id="45954"/>
    <lineage>
        <taxon>Eukaryota</taxon>
        <taxon>Metazoa</taxon>
        <taxon>Spiralia</taxon>
        <taxon>Lophotrochozoa</taxon>
        <taxon>Mollusca</taxon>
        <taxon>Bivalvia</taxon>
        <taxon>Autobranchia</taxon>
        <taxon>Heteroconchia</taxon>
        <taxon>Euheterodonta</taxon>
        <taxon>Imparidentia</taxon>
        <taxon>Neoheterodontei</taxon>
        <taxon>Myida</taxon>
        <taxon>Dreissenoidea</taxon>
        <taxon>Dreissenidae</taxon>
        <taxon>Dreissena</taxon>
    </lineage>
</organism>
<dbReference type="AlphaFoldDB" id="A0A9D4EQB6"/>
<dbReference type="EMBL" id="JAIWYP010000008">
    <property type="protein sequence ID" value="KAH3784884.1"/>
    <property type="molecule type" value="Genomic_DNA"/>
</dbReference>
<proteinExistence type="predicted"/>
<keyword evidence="2" id="KW-0732">Signal</keyword>
<feature type="chain" id="PRO_5038671267" evidence="2">
    <location>
        <begin position="22"/>
        <end position="165"/>
    </location>
</feature>
<protein>
    <submittedName>
        <fullName evidence="3">Uncharacterized protein</fullName>
    </submittedName>
</protein>
<reference evidence="3" key="2">
    <citation type="submission" date="2020-11" db="EMBL/GenBank/DDBJ databases">
        <authorList>
            <person name="McCartney M.A."/>
            <person name="Auch B."/>
            <person name="Kono T."/>
            <person name="Mallez S."/>
            <person name="Becker A."/>
            <person name="Gohl D.M."/>
            <person name="Silverstein K.A.T."/>
            <person name="Koren S."/>
            <person name="Bechman K.B."/>
            <person name="Herman A."/>
            <person name="Abrahante J.E."/>
            <person name="Garbe J."/>
        </authorList>
    </citation>
    <scope>NUCLEOTIDE SEQUENCE</scope>
    <source>
        <strain evidence="3">Duluth1</strain>
        <tissue evidence="3">Whole animal</tissue>
    </source>
</reference>
<comment type="caution">
    <text evidence="3">The sequence shown here is derived from an EMBL/GenBank/DDBJ whole genome shotgun (WGS) entry which is preliminary data.</text>
</comment>
<evidence type="ECO:0000256" key="1">
    <source>
        <dbReference type="SAM" id="MobiDB-lite"/>
    </source>
</evidence>
<dbReference type="Proteomes" id="UP000828390">
    <property type="component" value="Unassembled WGS sequence"/>
</dbReference>
<evidence type="ECO:0000313" key="4">
    <source>
        <dbReference type="Proteomes" id="UP000828390"/>
    </source>
</evidence>
<name>A0A9D4EQB6_DREPO</name>
<keyword evidence="4" id="KW-1185">Reference proteome</keyword>
<reference evidence="3" key="1">
    <citation type="journal article" date="2019" name="bioRxiv">
        <title>The Genome of the Zebra Mussel, Dreissena polymorpha: A Resource for Invasive Species Research.</title>
        <authorList>
            <person name="McCartney M.A."/>
            <person name="Auch B."/>
            <person name="Kono T."/>
            <person name="Mallez S."/>
            <person name="Zhang Y."/>
            <person name="Obille A."/>
            <person name="Becker A."/>
            <person name="Abrahante J.E."/>
            <person name="Garbe J."/>
            <person name="Badalamenti J.P."/>
            <person name="Herman A."/>
            <person name="Mangelson H."/>
            <person name="Liachko I."/>
            <person name="Sullivan S."/>
            <person name="Sone E.D."/>
            <person name="Koren S."/>
            <person name="Silverstein K.A.T."/>
            <person name="Beckman K.B."/>
            <person name="Gohl D.M."/>
        </authorList>
    </citation>
    <scope>NUCLEOTIDE SEQUENCE</scope>
    <source>
        <strain evidence="3">Duluth1</strain>
        <tissue evidence="3">Whole animal</tissue>
    </source>
</reference>
<accession>A0A9D4EQB6</accession>
<evidence type="ECO:0000256" key="2">
    <source>
        <dbReference type="SAM" id="SignalP"/>
    </source>
</evidence>
<evidence type="ECO:0000313" key="3">
    <source>
        <dbReference type="EMBL" id="KAH3784884.1"/>
    </source>
</evidence>
<sequence length="165" mass="18895">MKTILSVCTVFFCFGFEHIEAVTDEEFQALFTRLTALEENQVVSDKRIRSLEKDIVSYEKRVANLETYRKLSDRKVFMLKREHDCSNRRLIALEEKLSDKTFAGNEKGKKPFDNIIEASGKRIILSDIVLQTFEENNASRKDSSGQDEGTVAANDKNTWSPGNLH</sequence>
<feature type="region of interest" description="Disordered" evidence="1">
    <location>
        <begin position="137"/>
        <end position="165"/>
    </location>
</feature>
<feature type="signal peptide" evidence="2">
    <location>
        <begin position="1"/>
        <end position="21"/>
    </location>
</feature>